<dbReference type="Gene3D" id="2.60.420.10">
    <property type="entry name" value="Maltose phosphorylase, domain 3"/>
    <property type="match status" value="1"/>
</dbReference>
<evidence type="ECO:0000259" key="5">
    <source>
        <dbReference type="Pfam" id="PF08531"/>
    </source>
</evidence>
<dbReference type="Pfam" id="PF17389">
    <property type="entry name" value="Bac_rhamnosid6H"/>
    <property type="match status" value="1"/>
</dbReference>
<dbReference type="Gene3D" id="2.60.120.260">
    <property type="entry name" value="Galactose-binding domain-like"/>
    <property type="match status" value="2"/>
</dbReference>
<dbReference type="InterPro" id="IPR008902">
    <property type="entry name" value="Rhamnosid_concanavalin"/>
</dbReference>
<feature type="domain" description="Alpha-L-rhamnosidase six-hairpin glycosidase" evidence="6">
    <location>
        <begin position="457"/>
        <end position="806"/>
    </location>
</feature>
<dbReference type="InterPro" id="IPR016007">
    <property type="entry name" value="Alpha_rhamnosid"/>
</dbReference>
<dbReference type="InterPro" id="IPR035396">
    <property type="entry name" value="Bac_rhamnosid6H"/>
</dbReference>
<sequence>MSDDLRLDGLRCEYRFDPLGIDIARPRLSWRLVSDRPGARQSAYQIRVARSEAGLRDGGGADLWDSGRVPSDQSVHVEYAGAQLGSGERAYWTVRVWDENGEPSEAGTTAWWETGLLGGRGEWTGKWVGAALIGGPRTPIPCPYLRRGFAVEKPVARARLYVTALGLYEFYINGSRIGKDVFTPGWTDYNVRVQYQTYDVSDVLRPGENACGAILGDGWYCGHVEWRGRQRYGDRPRLLAQLVLTYDDGATDVVVTDGSWKTAFGPLLEADLLMGESYDARLEFGDWSSPGYDDARWQPVQTFPDPPGLTLVAQQGPTVRATEEVVPIGEPVALPKWPAPDYLFDMGVNLVGRVRLRVKGPAGATIRLRFAEVLKEGPKAELPGGGIYIENLRTARQTDYYTLKGDPDGEVWEPRFTFHGFRYVEVSGWPAEKGAEHAQPTAQTLTGIVLHSDTPPTGVFECSDPLLNQLQKNIDWGQRGNFLDIPTDCPQRDERLGWTGDAQVFARTAAFNRDVAGFFTKWQRDLADAQAQNPRGAFPSVAPNTGGVDADGGPAWADAGILCPWTVYLVYGDTRLLAEHYDSMVRFVAYLEETSRDHIRCYDGYKGFTGFGDWLAMDAGRDQVMGATPKDLIGTAFFAHDARLMSRIASVLGKEEDTRRYARLSEDVRAAFCRRFVTAEGLVASGTQTANVLALHFDLLPPELRPAVADALVRDIERRGGHLSTGFVGSSYLSHALIEAGKLATAYELLHQTAWPSWLYAVTQGATTIWERWDGWTHDKGFQDPGMNSFNHYAYGAIGAWLYQVVAGIDADPERPGYKHILLRPRPGGRLTWASAVFDSLYGRIESAWRIEGGRFLWEVVVPPNTTATACLPPEAGGEKRELEPGRHVLGAPLAGPETFAGDAPPAMR</sequence>
<dbReference type="Pfam" id="PF08531">
    <property type="entry name" value="Bac_rhamnosid_N"/>
    <property type="match status" value="1"/>
</dbReference>
<reference evidence="8" key="1">
    <citation type="submission" date="2020-02" db="EMBL/GenBank/DDBJ databases">
        <authorList>
            <person name="Meier V. D."/>
        </authorList>
    </citation>
    <scope>NUCLEOTIDE SEQUENCE</scope>
    <source>
        <strain evidence="8">AVDCRST_MAG63</strain>
    </source>
</reference>
<dbReference type="Pfam" id="PF25788">
    <property type="entry name" value="Ig_Rha78A_N"/>
    <property type="match status" value="1"/>
</dbReference>
<dbReference type="Pfam" id="PF17390">
    <property type="entry name" value="Bac_rhamnosid_C"/>
    <property type="match status" value="1"/>
</dbReference>
<feature type="domain" description="Alpha-L-rhamnosidase C-terminal" evidence="7">
    <location>
        <begin position="808"/>
        <end position="880"/>
    </location>
</feature>
<evidence type="ECO:0000259" key="7">
    <source>
        <dbReference type="Pfam" id="PF17390"/>
    </source>
</evidence>
<dbReference type="InterPro" id="IPR035398">
    <property type="entry name" value="Bac_rhamnosid_C"/>
</dbReference>
<feature type="domain" description="Bacterial alpha-L-rhamnosidase N-terminal" evidence="5">
    <location>
        <begin position="153"/>
        <end position="323"/>
    </location>
</feature>
<feature type="domain" description="Alpha-L-rhamnosidase concanavalin-like" evidence="4">
    <location>
        <begin position="341"/>
        <end position="451"/>
    </location>
</feature>
<evidence type="ECO:0000256" key="1">
    <source>
        <dbReference type="ARBA" id="ARBA00001445"/>
    </source>
</evidence>
<evidence type="ECO:0000256" key="2">
    <source>
        <dbReference type="ARBA" id="ARBA00012652"/>
    </source>
</evidence>
<dbReference type="PANTHER" id="PTHR33307:SF6">
    <property type="entry name" value="ALPHA-RHAMNOSIDASE (EUROFUNG)-RELATED"/>
    <property type="match status" value="1"/>
</dbReference>
<dbReference type="InterPro" id="IPR008928">
    <property type="entry name" value="6-hairpin_glycosidase_sf"/>
</dbReference>
<keyword evidence="3 8" id="KW-0378">Hydrolase</keyword>
<dbReference type="PIRSF" id="PIRSF010631">
    <property type="entry name" value="A-rhamnsds"/>
    <property type="match status" value="1"/>
</dbReference>
<gene>
    <name evidence="8" type="ORF">AVDCRST_MAG63-2069</name>
</gene>
<keyword evidence="8" id="KW-0326">Glycosidase</keyword>
<evidence type="ECO:0000256" key="3">
    <source>
        <dbReference type="ARBA" id="ARBA00022801"/>
    </source>
</evidence>
<proteinExistence type="predicted"/>
<dbReference type="EC" id="3.2.1.40" evidence="2"/>
<accession>A0A6J4IM56</accession>
<name>A0A6J4IM56_9BACT</name>
<comment type="catalytic activity">
    <reaction evidence="1">
        <text>Hydrolysis of terminal non-reducing alpha-L-rhamnose residues in alpha-L-rhamnosides.</text>
        <dbReference type="EC" id="3.2.1.40"/>
    </reaction>
</comment>
<evidence type="ECO:0000313" key="8">
    <source>
        <dbReference type="EMBL" id="CAA9254082.1"/>
    </source>
</evidence>
<protein>
    <recommendedName>
        <fullName evidence="2">alpha-L-rhamnosidase</fullName>
        <ecNumber evidence="2">3.2.1.40</ecNumber>
    </recommendedName>
</protein>
<dbReference type="GO" id="GO:0030596">
    <property type="term" value="F:alpha-L-rhamnosidase activity"/>
    <property type="evidence" value="ECO:0007669"/>
    <property type="project" value="UniProtKB-EC"/>
</dbReference>
<dbReference type="Gene3D" id="1.50.10.10">
    <property type="match status" value="1"/>
</dbReference>
<dbReference type="PANTHER" id="PTHR33307">
    <property type="entry name" value="ALPHA-RHAMNOSIDASE (EUROFUNG)"/>
    <property type="match status" value="1"/>
</dbReference>
<evidence type="ECO:0000259" key="6">
    <source>
        <dbReference type="Pfam" id="PF17389"/>
    </source>
</evidence>
<dbReference type="EMBL" id="CADCTO010000268">
    <property type="protein sequence ID" value="CAA9254082.1"/>
    <property type="molecule type" value="Genomic_DNA"/>
</dbReference>
<dbReference type="Gene3D" id="2.60.40.10">
    <property type="entry name" value="Immunoglobulins"/>
    <property type="match status" value="1"/>
</dbReference>
<dbReference type="AlphaFoldDB" id="A0A6J4IM56"/>
<organism evidence="8">
    <name type="scientific">uncultured Armatimonadetes bacterium</name>
    <dbReference type="NCBI Taxonomy" id="157466"/>
    <lineage>
        <taxon>Bacteria</taxon>
        <taxon>Bacillati</taxon>
        <taxon>Armatimonadota</taxon>
        <taxon>environmental samples</taxon>
    </lineage>
</organism>
<dbReference type="Pfam" id="PF05592">
    <property type="entry name" value="Bac_rhamnosid"/>
    <property type="match status" value="1"/>
</dbReference>
<dbReference type="InterPro" id="IPR012341">
    <property type="entry name" value="6hp_glycosidase-like_sf"/>
</dbReference>
<dbReference type="InterPro" id="IPR013783">
    <property type="entry name" value="Ig-like_fold"/>
</dbReference>
<dbReference type="GO" id="GO:0005975">
    <property type="term" value="P:carbohydrate metabolic process"/>
    <property type="evidence" value="ECO:0007669"/>
    <property type="project" value="InterPro"/>
</dbReference>
<evidence type="ECO:0000259" key="4">
    <source>
        <dbReference type="Pfam" id="PF05592"/>
    </source>
</evidence>
<dbReference type="InterPro" id="IPR013737">
    <property type="entry name" value="Bac_rhamnosid_N"/>
</dbReference>
<dbReference type="SUPFAM" id="SSF48208">
    <property type="entry name" value="Six-hairpin glycosidases"/>
    <property type="match status" value="1"/>
</dbReference>